<dbReference type="Proteomes" id="UP001162501">
    <property type="component" value="Chromosome 13"/>
</dbReference>
<evidence type="ECO:0000313" key="1">
    <source>
        <dbReference type="EMBL" id="CAM9594057.1"/>
    </source>
</evidence>
<proteinExistence type="predicted"/>
<evidence type="ECO:0000313" key="2">
    <source>
        <dbReference type="Proteomes" id="UP001162501"/>
    </source>
</evidence>
<dbReference type="EMBL" id="OX596097">
    <property type="protein sequence ID" value="CAM9594057.1"/>
    <property type="molecule type" value="Genomic_DNA"/>
</dbReference>
<reference evidence="1" key="1">
    <citation type="submission" date="2023-05" db="EMBL/GenBank/DDBJ databases">
        <authorList>
            <consortium name="ELIXIR-Norway"/>
        </authorList>
    </citation>
    <scope>NUCLEOTIDE SEQUENCE</scope>
</reference>
<name>A0AC59YDD2_RANTA</name>
<organism evidence="1 2">
    <name type="scientific">Rangifer tarandus platyrhynchus</name>
    <name type="common">Svalbard reindeer</name>
    <dbReference type="NCBI Taxonomy" id="3082113"/>
    <lineage>
        <taxon>Eukaryota</taxon>
        <taxon>Metazoa</taxon>
        <taxon>Chordata</taxon>
        <taxon>Craniata</taxon>
        <taxon>Vertebrata</taxon>
        <taxon>Euteleostomi</taxon>
        <taxon>Mammalia</taxon>
        <taxon>Eutheria</taxon>
        <taxon>Laurasiatheria</taxon>
        <taxon>Artiodactyla</taxon>
        <taxon>Ruminantia</taxon>
        <taxon>Pecora</taxon>
        <taxon>Cervidae</taxon>
        <taxon>Odocoileinae</taxon>
        <taxon>Rangifer</taxon>
    </lineage>
</organism>
<reference evidence="1" key="2">
    <citation type="submission" date="2025-03" db="EMBL/GenBank/DDBJ databases">
        <authorList>
            <consortium name="ELIXIR-Norway"/>
            <consortium name="Elixir Norway"/>
        </authorList>
    </citation>
    <scope>NUCLEOTIDE SEQUENCE</scope>
</reference>
<sequence length="115" mass="11959">MVAGAGRSPVPGAGVQPPLGLGPQRLETPSRRRRGLGNRRSGVQGTHASLQASGRTAPGQALVPQLVSGEPPHRHIGDPLLPPAGRWEEELSSGKEGLAKGRPGSCQMHQNIDTD</sequence>
<gene>
    <name evidence="1" type="ORF">MRATA1EN22A_LOCUS4716</name>
</gene>
<protein>
    <submittedName>
        <fullName evidence="1">Uncharacterized protein</fullName>
    </submittedName>
</protein>
<accession>A0AC59YDD2</accession>